<evidence type="ECO:0000259" key="3">
    <source>
        <dbReference type="Pfam" id="PF13550"/>
    </source>
</evidence>
<keyword evidence="1" id="KW-0732">Signal</keyword>
<feature type="domain" description="GTA TIM-barrel-like" evidence="2">
    <location>
        <begin position="395"/>
        <end position="690"/>
    </location>
</feature>
<dbReference type="Gene3D" id="3.20.20.80">
    <property type="entry name" value="Glycosidases"/>
    <property type="match status" value="1"/>
</dbReference>
<feature type="domain" description="Rcc01698-like C-terminal" evidence="4">
    <location>
        <begin position="988"/>
        <end position="1084"/>
    </location>
</feature>
<dbReference type="Pfam" id="PF23666">
    <property type="entry name" value="Rcc01698_C"/>
    <property type="match status" value="1"/>
</dbReference>
<gene>
    <name evidence="5" type="ORF">GCM10017621_02190</name>
</gene>
<dbReference type="CDD" id="cd19607">
    <property type="entry name" value="GTA_TIM-barrel-like"/>
    <property type="match status" value="1"/>
</dbReference>
<accession>A0A9W6MMC0</accession>
<feature type="domain" description="Tip attachment protein J" evidence="3">
    <location>
        <begin position="748"/>
        <end position="893"/>
    </location>
</feature>
<sequence>MAQLVVTAGQAALSGVQALAPALASTAANAAVNALLAPHREGPRLSELPVQTSTDGAPMARIWGRGRIAGQVIWASRFSEHQSESGGGKGGPPRTDYSYSISFAVGLCEGEISGIGRIWANGTLLDRSRYPVRVHTGAEDQAPDALIQTIEGADAPAFRGTAYAVMEDWPLDAFGNRIPNLSFEVFRPVRNAGLERQVRAVNLIPGSGEFAYAVEPVMRELGPGHEAAENAHNGRGLTDIVAALDDLERDLPACRSVQLVVAWFGTSLDCGACEIRPGVETRDKVTRPLDWSVAGTGRSGAHLISQADGRPVYGGTPDDASVIAAIRHLKERGYAVTLYPFILMDMPGYPWRGRISGPDGSPDAADDVAAFFGTAAAEDYAVSGDAVAYAGPGEWRFRRFILHCAALAKAAGGVDGFLIGSEMVGLTTLRAAAGTYPAVDALCDLAGAARSLLGSGVRLSYAADWTEYHGHQPGGGAKVFHLDPLWSDAAIDAVAIDWYVPLSDWTGGGDEADAAIATGPHDPAYLAAGVAGGEGYDWYYASDADRENRIRTPIADGAHGEDWIWRVKDLHGWWSNAHHDRPGGVRAAEATGWVPRSKPLWLTEVGCPAVDLGANRPNVFLDPKSDESALPWHSSGTRDDLMQRRYLEALLSHWEAGANNPVSPVYGGPMVDPDLIHVWTWDARPWPDFPTRTDIWSDGPNWERGHWLNGRAGQVPVAGIVTELAEDAGMPAPDVSALDDLVSGYTVDRPMSVRAALEPLAGLLGFGVFERADGVHFVSAGRSGPVFALAEPATGPDSDRQWTSLPPAELPRDVALGFFDDTAAYRPGRVSVREAFGTVTTLAQQVCVVADPSLARSWCSAVLADLAHQAPVTGFSLPPSALAVEAGDTVRLDTQALQVLSLDGGDVRQTRACAPSLRRAAVSGADSGVDAPGPALPSRPLVAVLDIPLVAGAETRAGPLLAAHAEPWPGRIVYHAGGAARAESRQPARIGVLTDDLPAGPPARWDRAHAAGIELFAGTLAALPPGAVLAGGNRIAIAGPDGAWEILAFADAELVAPQTWRVRTLLRGLDGSRCLDHAAGSEVVVLAGVSDVLPVAVHETGAPLSVTGVPDGLPVHHSQARTVEFVPQQRHLRPLRPVHLSAHRREDALDLAWIRQTRLGGDSWAAGDVPLGETFERYRITVSADGETGLELETGAPVLSVPLAAIDTAFGGRPAALSINVAQVSDRYGPGETVSLSLDL</sequence>
<evidence type="ECO:0000256" key="1">
    <source>
        <dbReference type="SAM" id="SignalP"/>
    </source>
</evidence>
<comment type="caution">
    <text evidence="5">The sequence shown here is derived from an EMBL/GenBank/DDBJ whole genome shotgun (WGS) entry which is preliminary data.</text>
</comment>
<dbReference type="EMBL" id="BSFE01000001">
    <property type="protein sequence ID" value="GLK50711.1"/>
    <property type="molecule type" value="Genomic_DNA"/>
</dbReference>
<feature type="signal peptide" evidence="1">
    <location>
        <begin position="1"/>
        <end position="30"/>
    </location>
</feature>
<reference evidence="5" key="1">
    <citation type="journal article" date="2014" name="Int. J. Syst. Evol. Microbiol.">
        <title>Complete genome sequence of Corynebacterium casei LMG S-19264T (=DSM 44701T), isolated from a smear-ripened cheese.</title>
        <authorList>
            <consortium name="US DOE Joint Genome Institute (JGI-PGF)"/>
            <person name="Walter F."/>
            <person name="Albersmeier A."/>
            <person name="Kalinowski J."/>
            <person name="Ruckert C."/>
        </authorList>
    </citation>
    <scope>NUCLEOTIDE SEQUENCE</scope>
    <source>
        <strain evidence="5">VKM B-1513</strain>
    </source>
</reference>
<dbReference type="Proteomes" id="UP001143486">
    <property type="component" value="Unassembled WGS sequence"/>
</dbReference>
<keyword evidence="6" id="KW-1185">Reference proteome</keyword>
<dbReference type="Pfam" id="PF13550">
    <property type="entry name" value="Phage-tail_3"/>
    <property type="match status" value="1"/>
</dbReference>
<reference evidence="5" key="2">
    <citation type="submission" date="2023-01" db="EMBL/GenBank/DDBJ databases">
        <authorList>
            <person name="Sun Q."/>
            <person name="Evtushenko L."/>
        </authorList>
    </citation>
    <scope>NUCLEOTIDE SEQUENCE</scope>
    <source>
        <strain evidence="5">VKM B-1513</strain>
    </source>
</reference>
<evidence type="ECO:0000313" key="5">
    <source>
        <dbReference type="EMBL" id="GLK50711.1"/>
    </source>
</evidence>
<evidence type="ECO:0000259" key="2">
    <source>
        <dbReference type="Pfam" id="PF13547"/>
    </source>
</evidence>
<dbReference type="Pfam" id="PF13547">
    <property type="entry name" value="GTA_TIM"/>
    <property type="match status" value="1"/>
</dbReference>
<dbReference type="InterPro" id="IPR017853">
    <property type="entry name" value="GH"/>
</dbReference>
<dbReference type="InterPro" id="IPR056490">
    <property type="entry name" value="Rcc01698_C"/>
</dbReference>
<feature type="chain" id="PRO_5040798011" evidence="1">
    <location>
        <begin position="31"/>
        <end position="1240"/>
    </location>
</feature>
<dbReference type="InterPro" id="IPR032876">
    <property type="entry name" value="J_dom"/>
</dbReference>
<dbReference type="SUPFAM" id="SSF51445">
    <property type="entry name" value="(Trans)glycosidases"/>
    <property type="match status" value="1"/>
</dbReference>
<evidence type="ECO:0000313" key="6">
    <source>
        <dbReference type="Proteomes" id="UP001143486"/>
    </source>
</evidence>
<proteinExistence type="predicted"/>
<protein>
    <submittedName>
        <fullName evidence="5">Phage host specificity protein</fullName>
    </submittedName>
</protein>
<dbReference type="RefSeq" id="WP_271185110.1">
    <property type="nucleotide sequence ID" value="NZ_BSFE01000001.1"/>
</dbReference>
<dbReference type="AlphaFoldDB" id="A0A9W6MMC0"/>
<name>A0A9W6MMC0_9PROT</name>
<evidence type="ECO:0000259" key="4">
    <source>
        <dbReference type="Pfam" id="PF23666"/>
    </source>
</evidence>
<dbReference type="InterPro" id="IPR025195">
    <property type="entry name" value="GTA_TIM_dom"/>
</dbReference>
<organism evidence="5 6">
    <name type="scientific">Maricaulis virginensis</name>
    <dbReference type="NCBI Taxonomy" id="144022"/>
    <lineage>
        <taxon>Bacteria</taxon>
        <taxon>Pseudomonadati</taxon>
        <taxon>Pseudomonadota</taxon>
        <taxon>Alphaproteobacteria</taxon>
        <taxon>Maricaulales</taxon>
        <taxon>Maricaulaceae</taxon>
        <taxon>Maricaulis</taxon>
    </lineage>
</organism>